<dbReference type="InterPro" id="IPR008993">
    <property type="entry name" value="TIMP-like_OB-fold"/>
</dbReference>
<comment type="caution">
    <text evidence="9">The sequence shown here is derived from an EMBL/GenBank/DDBJ whole genome shotgun (WGS) entry which is preliminary data.</text>
</comment>
<evidence type="ECO:0000256" key="3">
    <source>
        <dbReference type="ARBA" id="ARBA00022525"/>
    </source>
</evidence>
<keyword evidence="3" id="KW-0964">Secreted</keyword>
<dbReference type="AlphaFoldDB" id="A0A2G8L007"/>
<dbReference type="InterPro" id="IPR027465">
    <property type="entry name" value="TIMP_C"/>
</dbReference>
<dbReference type="PROSITE" id="PS50189">
    <property type="entry name" value="NTR"/>
    <property type="match status" value="1"/>
</dbReference>
<dbReference type="GO" id="GO:0005615">
    <property type="term" value="C:extracellular space"/>
    <property type="evidence" value="ECO:0007669"/>
    <property type="project" value="TreeGrafter"/>
</dbReference>
<dbReference type="InterPro" id="IPR001134">
    <property type="entry name" value="Netrin_domain"/>
</dbReference>
<evidence type="ECO:0000313" key="9">
    <source>
        <dbReference type="EMBL" id="PIK53588.1"/>
    </source>
</evidence>
<evidence type="ECO:0000256" key="4">
    <source>
        <dbReference type="ARBA" id="ARBA00022608"/>
    </source>
</evidence>
<sequence length="221" mass="25732">MIKVYHQVRRLWSGEGRVINITFVGTVLSAEDQMDVFVYEVELFDDKVFKGLSYIGVGNENIAIYTPYDGRLCGRSNLLKDETYLFTGLFIEGNLVITYCNWVKPWAEVSESQKEYLQNKEYLNHCNMCKVYGVKTSLKKSQNDNELVYPDQMSGLWTPYDCFFNPVASAEYRAEDCETLYSFCHPATDERCDWKLTPKYENVFQPGKRMARRLILLPQLP</sequence>
<dbReference type="Pfam" id="PF00965">
    <property type="entry name" value="TIMP"/>
    <property type="match status" value="1"/>
</dbReference>
<keyword evidence="4" id="KW-0483">Metalloprotease inhibitor</keyword>
<dbReference type="EMBL" id="MRZV01000280">
    <property type="protein sequence ID" value="PIK53588.1"/>
    <property type="molecule type" value="Genomic_DNA"/>
</dbReference>
<keyword evidence="5" id="KW-0646">Protease inhibitor</keyword>
<comment type="similarity">
    <text evidence="2">Belongs to the protease inhibitor I35 (TIMP) family.</text>
</comment>
<dbReference type="Gene3D" id="3.90.370.10">
    <property type="entry name" value="Tissue inhibitor of metalloproteinase-1. Chain B, domain 1"/>
    <property type="match status" value="1"/>
</dbReference>
<evidence type="ECO:0000256" key="5">
    <source>
        <dbReference type="ARBA" id="ARBA00022690"/>
    </source>
</evidence>
<evidence type="ECO:0000313" key="10">
    <source>
        <dbReference type="Proteomes" id="UP000230750"/>
    </source>
</evidence>
<dbReference type="OrthoDB" id="6041373at2759"/>
<dbReference type="SMART" id="SM00206">
    <property type="entry name" value="NTR"/>
    <property type="match status" value="1"/>
</dbReference>
<dbReference type="GO" id="GO:0008191">
    <property type="term" value="F:metalloendopeptidase inhibitor activity"/>
    <property type="evidence" value="ECO:0007669"/>
    <property type="project" value="InterPro"/>
</dbReference>
<name>A0A2G8L007_STIJA</name>
<evidence type="ECO:0000256" key="2">
    <source>
        <dbReference type="ARBA" id="ARBA00011027"/>
    </source>
</evidence>
<keyword evidence="10" id="KW-1185">Reference proteome</keyword>
<evidence type="ECO:0000256" key="1">
    <source>
        <dbReference type="ARBA" id="ARBA00004613"/>
    </source>
</evidence>
<comment type="subcellular location">
    <subcellularLocation>
        <location evidence="1">Secreted</location>
    </subcellularLocation>
</comment>
<protein>
    <submittedName>
        <fullName evidence="9">Putative metalloproteinase inhibitor 1</fullName>
    </submittedName>
</protein>
<evidence type="ECO:0000259" key="8">
    <source>
        <dbReference type="PROSITE" id="PS50189"/>
    </source>
</evidence>
<gene>
    <name evidence="9" type="ORF">BSL78_09506</name>
</gene>
<dbReference type="GO" id="GO:0031012">
    <property type="term" value="C:extracellular matrix"/>
    <property type="evidence" value="ECO:0007669"/>
    <property type="project" value="TreeGrafter"/>
</dbReference>
<reference evidence="9 10" key="1">
    <citation type="journal article" date="2017" name="PLoS Biol.">
        <title>The sea cucumber genome provides insights into morphological evolution and visceral regeneration.</title>
        <authorList>
            <person name="Zhang X."/>
            <person name="Sun L."/>
            <person name="Yuan J."/>
            <person name="Sun Y."/>
            <person name="Gao Y."/>
            <person name="Zhang L."/>
            <person name="Li S."/>
            <person name="Dai H."/>
            <person name="Hamel J.F."/>
            <person name="Liu C."/>
            <person name="Yu Y."/>
            <person name="Liu S."/>
            <person name="Lin W."/>
            <person name="Guo K."/>
            <person name="Jin S."/>
            <person name="Xu P."/>
            <person name="Storey K.B."/>
            <person name="Huan P."/>
            <person name="Zhang T."/>
            <person name="Zhou Y."/>
            <person name="Zhang J."/>
            <person name="Lin C."/>
            <person name="Li X."/>
            <person name="Xing L."/>
            <person name="Huo D."/>
            <person name="Sun M."/>
            <person name="Wang L."/>
            <person name="Mercier A."/>
            <person name="Li F."/>
            <person name="Yang H."/>
            <person name="Xiang J."/>
        </authorList>
    </citation>
    <scope>NUCLEOTIDE SEQUENCE [LARGE SCALE GENOMIC DNA]</scope>
    <source>
        <strain evidence="9">Shaxun</strain>
        <tissue evidence="9">Muscle</tissue>
    </source>
</reference>
<keyword evidence="6" id="KW-1015">Disulfide bond</keyword>
<proteinExistence type="inferred from homology"/>
<dbReference type="Gene3D" id="2.40.50.120">
    <property type="match status" value="1"/>
</dbReference>
<dbReference type="PANTHER" id="PTHR11844">
    <property type="entry name" value="METALLOPROTEASE INHIBITOR"/>
    <property type="match status" value="1"/>
</dbReference>
<dbReference type="GO" id="GO:0002020">
    <property type="term" value="F:protease binding"/>
    <property type="evidence" value="ECO:0007669"/>
    <property type="project" value="TreeGrafter"/>
</dbReference>
<accession>A0A2G8L007</accession>
<dbReference type="InterPro" id="IPR001820">
    <property type="entry name" value="TIMP"/>
</dbReference>
<dbReference type="Proteomes" id="UP000230750">
    <property type="component" value="Unassembled WGS sequence"/>
</dbReference>
<evidence type="ECO:0000256" key="6">
    <source>
        <dbReference type="ARBA" id="ARBA00023157"/>
    </source>
</evidence>
<keyword evidence="7" id="KW-0481">Metalloenzyme inhibitor</keyword>
<feature type="domain" description="NTR" evidence="8">
    <location>
        <begin position="1"/>
        <end position="126"/>
    </location>
</feature>
<dbReference type="GO" id="GO:0051045">
    <property type="term" value="P:negative regulation of membrane protein ectodomain proteolysis"/>
    <property type="evidence" value="ECO:0007669"/>
    <property type="project" value="TreeGrafter"/>
</dbReference>
<organism evidence="9 10">
    <name type="scientific">Stichopus japonicus</name>
    <name type="common">Sea cucumber</name>
    <dbReference type="NCBI Taxonomy" id="307972"/>
    <lineage>
        <taxon>Eukaryota</taxon>
        <taxon>Metazoa</taxon>
        <taxon>Echinodermata</taxon>
        <taxon>Eleutherozoa</taxon>
        <taxon>Echinozoa</taxon>
        <taxon>Holothuroidea</taxon>
        <taxon>Aspidochirotacea</taxon>
        <taxon>Aspidochirotida</taxon>
        <taxon>Stichopodidae</taxon>
        <taxon>Apostichopus</taxon>
    </lineage>
</organism>
<dbReference type="SUPFAM" id="SSF50242">
    <property type="entry name" value="TIMP-like"/>
    <property type="match status" value="1"/>
</dbReference>
<dbReference type="PANTHER" id="PTHR11844:SF33">
    <property type="entry name" value="TISSUE INHIBITOR OF METALLOPROTEINASE"/>
    <property type="match status" value="1"/>
</dbReference>
<evidence type="ECO:0000256" key="7">
    <source>
        <dbReference type="ARBA" id="ARBA00023215"/>
    </source>
</evidence>